<keyword evidence="1" id="KW-1133">Transmembrane helix</keyword>
<dbReference type="STRING" id="1849968.A8C32_03855"/>
<dbReference type="EMBL" id="MDJD01000034">
    <property type="protein sequence ID" value="OEK08594.1"/>
    <property type="molecule type" value="Genomic_DNA"/>
</dbReference>
<sequence length="241" mass="28178">MKKIFTVDFFYEKYGITKNTVKIIVITPVVITALMMVVLLIPSTSKMGFWLLDENKPIEILTFIVFILAGFYGLNLSIKLFKFKKLFPALLYFIFSFCLIFLAMEEIAWGQWFFHFETPDSWKEINLRNETTIHNIDGIQGNTEILRLIYGVSGLIGIWFYRFYKFKDVYVPIILLPWFIVIIFHGSIDFYADIVSVGNRADLILQESSELIELLIAISSFIYLWLNSKMLKKDVFIPIVN</sequence>
<proteinExistence type="predicted"/>
<feature type="transmembrane region" description="Helical" evidence="1">
    <location>
        <begin position="60"/>
        <end position="78"/>
    </location>
</feature>
<keyword evidence="1" id="KW-0812">Transmembrane</keyword>
<evidence type="ECO:0000313" key="3">
    <source>
        <dbReference type="Proteomes" id="UP000095713"/>
    </source>
</evidence>
<keyword evidence="1" id="KW-0472">Membrane</keyword>
<gene>
    <name evidence="2" type="ORF">A8C32_03855</name>
</gene>
<dbReference type="Proteomes" id="UP000095713">
    <property type="component" value="Unassembled WGS sequence"/>
</dbReference>
<dbReference type="OrthoDB" id="7067875at2"/>
<accession>A0A1E5TB39</accession>
<keyword evidence="3" id="KW-1185">Reference proteome</keyword>
<feature type="transmembrane region" description="Helical" evidence="1">
    <location>
        <begin position="208"/>
        <end position="226"/>
    </location>
</feature>
<evidence type="ECO:0000256" key="1">
    <source>
        <dbReference type="SAM" id="Phobius"/>
    </source>
</evidence>
<comment type="caution">
    <text evidence="2">The sequence shown here is derived from an EMBL/GenBank/DDBJ whole genome shotgun (WGS) entry which is preliminary data.</text>
</comment>
<feature type="transmembrane region" description="Helical" evidence="1">
    <location>
        <begin position="90"/>
        <end position="114"/>
    </location>
</feature>
<dbReference type="AlphaFoldDB" id="A0A1E5TB39"/>
<feature type="transmembrane region" description="Helical" evidence="1">
    <location>
        <begin position="145"/>
        <end position="162"/>
    </location>
</feature>
<reference evidence="2 3" key="1">
    <citation type="submission" date="2016-05" db="EMBL/GenBank/DDBJ databases">
        <title>Draft Genome Sequence of Algibacter sp. Strain SK-16 Isolated from the Surface Water of Aburatsubo Inlet.</title>
        <authorList>
            <person name="Wong S.-K."/>
            <person name="Yoshizawa S."/>
            <person name="Nakajima Y."/>
            <person name="Ogura Y."/>
            <person name="Tetsuya H."/>
            <person name="Hamasaki K."/>
        </authorList>
    </citation>
    <scope>NUCLEOTIDE SEQUENCE [LARGE SCALE GENOMIC DNA]</scope>
    <source>
        <strain evidence="2 3">SK-16</strain>
    </source>
</reference>
<organism evidence="2 3">
    <name type="scientific">Flavivirga aquatica</name>
    <dbReference type="NCBI Taxonomy" id="1849968"/>
    <lineage>
        <taxon>Bacteria</taxon>
        <taxon>Pseudomonadati</taxon>
        <taxon>Bacteroidota</taxon>
        <taxon>Flavobacteriia</taxon>
        <taxon>Flavobacteriales</taxon>
        <taxon>Flavobacteriaceae</taxon>
        <taxon>Flavivirga</taxon>
    </lineage>
</organism>
<dbReference type="RefSeq" id="WP_069830100.1">
    <property type="nucleotide sequence ID" value="NZ_MDJD01000034.1"/>
</dbReference>
<protein>
    <submittedName>
        <fullName evidence="2">Uncharacterized protein</fullName>
    </submittedName>
</protein>
<name>A0A1E5TB39_9FLAO</name>
<feature type="transmembrane region" description="Helical" evidence="1">
    <location>
        <begin position="21"/>
        <end position="40"/>
    </location>
</feature>
<feature type="transmembrane region" description="Helical" evidence="1">
    <location>
        <begin position="169"/>
        <end position="188"/>
    </location>
</feature>
<evidence type="ECO:0000313" key="2">
    <source>
        <dbReference type="EMBL" id="OEK08594.1"/>
    </source>
</evidence>